<dbReference type="InterPro" id="IPR000847">
    <property type="entry name" value="LysR_HTH_N"/>
</dbReference>
<dbReference type="SUPFAM" id="SSF53850">
    <property type="entry name" value="Periplasmic binding protein-like II"/>
    <property type="match status" value="1"/>
</dbReference>
<sequence>MDLRVLHYLVEIVQWGGFGKAAEHIHISQPALSKAISALEEELGVTLLERGHRGGKIGVTAAGEIVHRHALAMLNNRQQLLNELQQLQGLQTGHLNIGLSPLGSADIFAPIIARFRATYPQITINLMERGGAEQEVALRRGEIELATSLIPAASDSDIDWMLICDDPMMVALPLTHPLANADTLHLNDLAQTPLVIFEHTFMLNRVILQACRNSGFEPPALTEVTHPDFGLALVAAGTGAMLLPRLITQRHPNSGVAIKPLHSESLRWQLSLIWRKNVKLSFAAEAMKQMMQSSLNF</sequence>
<dbReference type="Gene3D" id="1.10.10.10">
    <property type="entry name" value="Winged helix-like DNA-binding domain superfamily/Winged helix DNA-binding domain"/>
    <property type="match status" value="1"/>
</dbReference>
<keyword evidence="7" id="KW-1185">Reference proteome</keyword>
<evidence type="ECO:0000256" key="3">
    <source>
        <dbReference type="ARBA" id="ARBA00023125"/>
    </source>
</evidence>
<dbReference type="FunFam" id="1.10.10.10:FF:000001">
    <property type="entry name" value="LysR family transcriptional regulator"/>
    <property type="match status" value="1"/>
</dbReference>
<keyword evidence="3" id="KW-0238">DNA-binding</keyword>
<dbReference type="OrthoDB" id="8850588at2"/>
<feature type="domain" description="HTH lysR-type" evidence="5">
    <location>
        <begin position="1"/>
        <end position="60"/>
    </location>
</feature>
<dbReference type="Proteomes" id="UP000094291">
    <property type="component" value="Unassembled WGS sequence"/>
</dbReference>
<dbReference type="InterPro" id="IPR005119">
    <property type="entry name" value="LysR_subst-bd"/>
</dbReference>
<keyword evidence="2" id="KW-0805">Transcription regulation</keyword>
<name>A0A1E2V841_9GAMM</name>
<dbReference type="PANTHER" id="PTHR30419:SF8">
    <property type="entry name" value="NITROGEN ASSIMILATION TRANSCRIPTIONAL ACTIVATOR-RELATED"/>
    <property type="match status" value="1"/>
</dbReference>
<dbReference type="Pfam" id="PF00126">
    <property type="entry name" value="HTH_1"/>
    <property type="match status" value="1"/>
</dbReference>
<evidence type="ECO:0000313" key="7">
    <source>
        <dbReference type="Proteomes" id="UP000094291"/>
    </source>
</evidence>
<dbReference type="GO" id="GO:0005829">
    <property type="term" value="C:cytosol"/>
    <property type="evidence" value="ECO:0007669"/>
    <property type="project" value="TreeGrafter"/>
</dbReference>
<dbReference type="RefSeq" id="WP_068997596.1">
    <property type="nucleotide sequence ID" value="NZ_MDTQ01000001.1"/>
</dbReference>
<evidence type="ECO:0000259" key="5">
    <source>
        <dbReference type="PROSITE" id="PS50931"/>
    </source>
</evidence>
<evidence type="ECO:0000256" key="2">
    <source>
        <dbReference type="ARBA" id="ARBA00023015"/>
    </source>
</evidence>
<accession>A0A1E2V841</accession>
<dbReference type="InterPro" id="IPR036390">
    <property type="entry name" value="WH_DNA-bd_sf"/>
</dbReference>
<reference evidence="6 7" key="1">
    <citation type="submission" date="2016-08" db="EMBL/GenBank/DDBJ databases">
        <authorList>
            <person name="Seilhamer J.J."/>
        </authorList>
    </citation>
    <scope>NUCLEOTIDE SEQUENCE [LARGE SCALE GENOMIC DNA]</scope>
    <source>
        <strain evidence="6 7">PH27A</strain>
    </source>
</reference>
<dbReference type="EMBL" id="MDTQ01000001">
    <property type="protein sequence ID" value="ODC03180.1"/>
    <property type="molecule type" value="Genomic_DNA"/>
</dbReference>
<dbReference type="PROSITE" id="PS50931">
    <property type="entry name" value="HTH_LYSR"/>
    <property type="match status" value="1"/>
</dbReference>
<evidence type="ECO:0000256" key="1">
    <source>
        <dbReference type="ARBA" id="ARBA00009437"/>
    </source>
</evidence>
<dbReference type="SUPFAM" id="SSF46785">
    <property type="entry name" value="Winged helix' DNA-binding domain"/>
    <property type="match status" value="1"/>
</dbReference>
<evidence type="ECO:0000256" key="4">
    <source>
        <dbReference type="ARBA" id="ARBA00023163"/>
    </source>
</evidence>
<dbReference type="PRINTS" id="PR00039">
    <property type="entry name" value="HTHLYSR"/>
</dbReference>
<evidence type="ECO:0000313" key="6">
    <source>
        <dbReference type="EMBL" id="ODC03180.1"/>
    </source>
</evidence>
<proteinExistence type="inferred from homology"/>
<dbReference type="GO" id="GO:0003700">
    <property type="term" value="F:DNA-binding transcription factor activity"/>
    <property type="evidence" value="ECO:0007669"/>
    <property type="project" value="InterPro"/>
</dbReference>
<comment type="similarity">
    <text evidence="1">Belongs to the LysR transcriptional regulatory family.</text>
</comment>
<dbReference type="AlphaFoldDB" id="A0A1E2V841"/>
<protein>
    <submittedName>
        <fullName evidence="6">LysR family transcriptional regulator</fullName>
    </submittedName>
</protein>
<organism evidence="6 7">
    <name type="scientific">Terasakiispira papahanaumokuakeensis</name>
    <dbReference type="NCBI Taxonomy" id="197479"/>
    <lineage>
        <taxon>Bacteria</taxon>
        <taxon>Pseudomonadati</taxon>
        <taxon>Pseudomonadota</taxon>
        <taxon>Gammaproteobacteria</taxon>
        <taxon>Oceanospirillales</taxon>
        <taxon>Terasakiispira</taxon>
    </lineage>
</organism>
<gene>
    <name evidence="6" type="ORF">BFW38_06090</name>
</gene>
<keyword evidence="4" id="KW-0804">Transcription</keyword>
<dbReference type="Gene3D" id="3.40.190.290">
    <property type="match status" value="1"/>
</dbReference>
<dbReference type="InterPro" id="IPR036388">
    <property type="entry name" value="WH-like_DNA-bd_sf"/>
</dbReference>
<comment type="caution">
    <text evidence="6">The sequence shown here is derived from an EMBL/GenBank/DDBJ whole genome shotgun (WGS) entry which is preliminary data.</text>
</comment>
<dbReference type="Pfam" id="PF03466">
    <property type="entry name" value="LysR_substrate"/>
    <property type="match status" value="1"/>
</dbReference>
<dbReference type="STRING" id="197479.BFW38_06090"/>
<dbReference type="GO" id="GO:0003677">
    <property type="term" value="F:DNA binding"/>
    <property type="evidence" value="ECO:0007669"/>
    <property type="project" value="UniProtKB-KW"/>
</dbReference>
<dbReference type="PANTHER" id="PTHR30419">
    <property type="entry name" value="HTH-TYPE TRANSCRIPTIONAL REGULATOR YBHD"/>
    <property type="match status" value="1"/>
</dbReference>
<dbReference type="InterPro" id="IPR050950">
    <property type="entry name" value="HTH-type_LysR_regulators"/>
</dbReference>